<evidence type="ECO:0000313" key="5">
    <source>
        <dbReference type="Proteomes" id="UP000030200"/>
    </source>
</evidence>
<name>A0A0A0RKR2_9CAUD</name>
<dbReference type="PANTHER" id="PTHR43793">
    <property type="entry name" value="FAD SYNTHASE"/>
    <property type="match status" value="1"/>
</dbReference>
<sequence length="146" mass="16689">MPNIYTGGTFDLFHEGHVELLRSCKRLAGDGKVVVSLNTDEFIARFKGNPPIQTFRERKLVLESCRYVDLVIPNVGEEDSKESILLACESHMIEVIAIGSDWAGRDYYGQMGFTKEWLDENDLILIYIDRRTGMSTTRIKEKLRDA</sequence>
<dbReference type="NCBIfam" id="TIGR00125">
    <property type="entry name" value="cyt_tran_rel"/>
    <property type="match status" value="1"/>
</dbReference>
<evidence type="ECO:0000259" key="3">
    <source>
        <dbReference type="Pfam" id="PF01467"/>
    </source>
</evidence>
<dbReference type="PANTHER" id="PTHR43793:SF1">
    <property type="entry name" value="FAD SYNTHASE"/>
    <property type="match status" value="1"/>
</dbReference>
<dbReference type="EMBL" id="KM652554">
    <property type="protein sequence ID" value="AIW02536.1"/>
    <property type="molecule type" value="Genomic_DNA"/>
</dbReference>
<reference evidence="4 5" key="1">
    <citation type="submission" date="2014-09" db="EMBL/GenBank/DDBJ databases">
        <authorList>
            <person name="Gicewicz E.A."/>
            <person name="Hiryak K.M."/>
            <person name="Horoschock A.N."/>
            <person name="Kneeream E.R."/>
            <person name="Luchetta J."/>
            <person name="Mikolon A.R."/>
            <person name="Smith S.N."/>
            <person name="Svintozelskiy S."/>
            <person name="Yucha M.L."/>
            <person name="Manna D.P."/>
            <person name="Pidcock K.A."/>
            <person name="Laing C.E."/>
            <person name="Schaff J.E."/>
            <person name="Dashiell C.L."/>
            <person name="Macialek J.A."/>
            <person name="Anders K.R."/>
            <person name="Braun M.A."/>
            <person name="Delesalle V.A."/>
            <person name="Hughes L.E."/>
            <person name="Ware V.C."/>
            <person name="Bradley K.W."/>
            <person name="Barker L.P."/>
            <person name="Asai D.J."/>
            <person name="Bowman C.A."/>
            <person name="Russell D.A."/>
            <person name="Pope W.H."/>
            <person name="Jacobs-Sera D."/>
            <person name="Hendrix R.W."/>
            <person name="Hatfull G.F."/>
        </authorList>
    </citation>
    <scope>NUCLEOTIDE SEQUENCE [LARGE SCALE GENOMIC DNA]</scope>
</reference>
<keyword evidence="5" id="KW-1185">Reference proteome</keyword>
<dbReference type="Pfam" id="PF01467">
    <property type="entry name" value="CTP_transf_like"/>
    <property type="match status" value="1"/>
</dbReference>
<evidence type="ECO:0000256" key="2">
    <source>
        <dbReference type="ARBA" id="ARBA00022695"/>
    </source>
</evidence>
<dbReference type="KEGG" id="vg:26796766"/>
<evidence type="ECO:0000256" key="1">
    <source>
        <dbReference type="ARBA" id="ARBA00022679"/>
    </source>
</evidence>
<dbReference type="GeneID" id="26796766"/>
<dbReference type="GO" id="GO:0016779">
    <property type="term" value="F:nucleotidyltransferase activity"/>
    <property type="evidence" value="ECO:0007669"/>
    <property type="project" value="UniProtKB-KW"/>
</dbReference>
<dbReference type="Proteomes" id="UP000030200">
    <property type="component" value="Segment"/>
</dbReference>
<proteinExistence type="predicted"/>
<evidence type="ECO:0000313" key="4">
    <source>
        <dbReference type="EMBL" id="AIW02536.1"/>
    </source>
</evidence>
<dbReference type="OrthoDB" id="20317at10239"/>
<dbReference type="SUPFAM" id="SSF52374">
    <property type="entry name" value="Nucleotidylyl transferase"/>
    <property type="match status" value="1"/>
</dbReference>
<dbReference type="InterPro" id="IPR004821">
    <property type="entry name" value="Cyt_trans-like"/>
</dbReference>
<dbReference type="InterPro" id="IPR050385">
    <property type="entry name" value="Archaeal_FAD_synthase"/>
</dbReference>
<dbReference type="Gene3D" id="3.40.50.620">
    <property type="entry name" value="HUPs"/>
    <property type="match status" value="1"/>
</dbReference>
<protein>
    <submittedName>
        <fullName evidence="4">Nucleotidyltransferase</fullName>
    </submittedName>
</protein>
<organism evidence="4 5">
    <name type="scientific">Streptomyces phage Jay2Jay</name>
    <dbReference type="NCBI Taxonomy" id="1556290"/>
    <lineage>
        <taxon>Viruses</taxon>
        <taxon>Duplodnaviria</taxon>
        <taxon>Heunggongvirae</taxon>
        <taxon>Uroviricota</taxon>
        <taxon>Caudoviricetes</taxon>
        <taxon>Stanwilliamsviridae</taxon>
        <taxon>Boydwoodruffvirinae</taxon>
        <taxon>Samistivirus</taxon>
        <taxon>Samistivirus jay2jay</taxon>
    </lineage>
</organism>
<dbReference type="RefSeq" id="YP_009225763.1">
    <property type="nucleotide sequence ID" value="NC_029098.1"/>
</dbReference>
<keyword evidence="1 4" id="KW-0808">Transferase</keyword>
<keyword evidence="2" id="KW-0548">Nucleotidyltransferase</keyword>
<dbReference type="InterPro" id="IPR014729">
    <property type="entry name" value="Rossmann-like_a/b/a_fold"/>
</dbReference>
<feature type="domain" description="Cytidyltransferase-like" evidence="3">
    <location>
        <begin position="5"/>
        <end position="141"/>
    </location>
</feature>
<gene>
    <name evidence="4" type="primary">37</name>
    <name evidence="4" type="ORF">PBI_JAY2JAY_37</name>
</gene>
<accession>A0A0A0RKR2</accession>